<keyword evidence="7" id="KW-0747">Spliceosome</keyword>
<dbReference type="GO" id="GO:0000974">
    <property type="term" value="C:Prp19 complex"/>
    <property type="evidence" value="ECO:0007669"/>
    <property type="project" value="TreeGrafter"/>
</dbReference>
<sequence>MNFEYGPWEETGLGKSTRLSVLRRTYAKPELAVKTLPAAPKSNEPAEGTSAQVGFLAKHDSWKLLRVITGHEGWVQSICVEPDNQWFATGSADHTIKVWDLASGKLRLTLTGHIMGVRALEVSDRMPYLFSAGEDKTVKCWDLESNRVVRDYHGHLSGVYSLSLHPTLNVLVTAGRDSVVRVWDIRTRHEIHVLQGHRGPINSVQCQAVDPQIVSGSQDSTVRLWDLAAGKCVETLTHHTKSVRSVLIHPTEFTFMSADRDAIKKWQLPAAAFMGDFKADKPRITNTLSLSVDDLLFAGGDDGTLNFYDYNTMEMVFQTQTTPVPGSIAEESGILCSSFDKSGIRLLTGEADKSIKVWGPAD</sequence>
<dbReference type="GO" id="GO:0071011">
    <property type="term" value="C:precatalytic spliceosome"/>
    <property type="evidence" value="ECO:0007669"/>
    <property type="project" value="TreeGrafter"/>
</dbReference>
<comment type="subunit">
    <text evidence="7">Associated with the spliceosome.</text>
</comment>
<comment type="similarity">
    <text evidence="3 7">Belongs to the WD repeat PRL1/PRL2 family.</text>
</comment>
<feature type="repeat" description="WD" evidence="6">
    <location>
        <begin position="152"/>
        <end position="193"/>
    </location>
</feature>
<feature type="repeat" description="WD" evidence="6">
    <location>
        <begin position="68"/>
        <end position="109"/>
    </location>
</feature>
<evidence type="ECO:0000256" key="4">
    <source>
        <dbReference type="ARBA" id="ARBA00026147"/>
    </source>
</evidence>
<dbReference type="InterPro" id="IPR036322">
    <property type="entry name" value="WD40_repeat_dom_sf"/>
</dbReference>
<reference evidence="8 9" key="1">
    <citation type="submission" date="2017-04" db="EMBL/GenBank/DDBJ databases">
        <title>Genome sequencing of [Candida] sorbophila.</title>
        <authorList>
            <person name="Ahn J.O."/>
        </authorList>
    </citation>
    <scope>NUCLEOTIDE SEQUENCE [LARGE SCALE GENOMIC DNA]</scope>
    <source>
        <strain evidence="8 9">DS02</strain>
    </source>
</reference>
<dbReference type="OrthoDB" id="10256122at2759"/>
<evidence type="ECO:0000313" key="8">
    <source>
        <dbReference type="EMBL" id="PRT56732.1"/>
    </source>
</evidence>
<dbReference type="PROSITE" id="PS00678">
    <property type="entry name" value="WD_REPEATS_1"/>
    <property type="match status" value="2"/>
</dbReference>
<organism evidence="8 9">
    <name type="scientific">Wickerhamiella sorbophila</name>
    <dbReference type="NCBI Taxonomy" id="45607"/>
    <lineage>
        <taxon>Eukaryota</taxon>
        <taxon>Fungi</taxon>
        <taxon>Dikarya</taxon>
        <taxon>Ascomycota</taxon>
        <taxon>Saccharomycotina</taxon>
        <taxon>Dipodascomycetes</taxon>
        <taxon>Dipodascales</taxon>
        <taxon>Trichomonascaceae</taxon>
        <taxon>Wickerhamiella</taxon>
    </lineage>
</organism>
<dbReference type="SUPFAM" id="SSF50978">
    <property type="entry name" value="WD40 repeat-like"/>
    <property type="match status" value="1"/>
</dbReference>
<dbReference type="InterPro" id="IPR020472">
    <property type="entry name" value="WD40_PAC1"/>
</dbReference>
<dbReference type="InterPro" id="IPR045241">
    <property type="entry name" value="Prp46/PLRG1-like"/>
</dbReference>
<name>A0A2T0FP16_9ASCO</name>
<keyword evidence="7" id="KW-0508">mRNA splicing</keyword>
<dbReference type="GeneID" id="36518100"/>
<dbReference type="PRINTS" id="PR00320">
    <property type="entry name" value="GPROTEINBRPT"/>
</dbReference>
<evidence type="ECO:0000313" key="9">
    <source>
        <dbReference type="Proteomes" id="UP000238350"/>
    </source>
</evidence>
<dbReference type="Gene3D" id="2.130.10.10">
    <property type="entry name" value="YVTN repeat-like/Quinoprotein amine dehydrogenase"/>
    <property type="match status" value="1"/>
</dbReference>
<dbReference type="PANTHER" id="PTHR19923:SF0">
    <property type="entry name" value="PLEIOTROPIC REGULATOR 1"/>
    <property type="match status" value="1"/>
</dbReference>
<feature type="repeat" description="WD" evidence="6">
    <location>
        <begin position="194"/>
        <end position="235"/>
    </location>
</feature>
<feature type="repeat" description="WD" evidence="6">
    <location>
        <begin position="110"/>
        <end position="151"/>
    </location>
</feature>
<keyword evidence="7" id="KW-0507">mRNA processing</keyword>
<dbReference type="PROSITE" id="PS50082">
    <property type="entry name" value="WD_REPEATS_2"/>
    <property type="match status" value="5"/>
</dbReference>
<dbReference type="Proteomes" id="UP000238350">
    <property type="component" value="Unassembled WGS sequence"/>
</dbReference>
<evidence type="ECO:0000256" key="6">
    <source>
        <dbReference type="PROSITE-ProRule" id="PRU00221"/>
    </source>
</evidence>
<feature type="repeat" description="WD" evidence="6">
    <location>
        <begin position="327"/>
        <end position="362"/>
    </location>
</feature>
<dbReference type="EMBL" id="NDIQ01000022">
    <property type="protein sequence ID" value="PRT56732.1"/>
    <property type="molecule type" value="Genomic_DNA"/>
</dbReference>
<dbReference type="InterPro" id="IPR001680">
    <property type="entry name" value="WD40_rpt"/>
</dbReference>
<dbReference type="InterPro" id="IPR019775">
    <property type="entry name" value="WD40_repeat_CS"/>
</dbReference>
<proteinExistence type="inferred from homology"/>
<evidence type="ECO:0000256" key="1">
    <source>
        <dbReference type="ARBA" id="ARBA00022574"/>
    </source>
</evidence>
<keyword evidence="1 6" id="KW-0853">WD repeat</keyword>
<evidence type="ECO:0000256" key="2">
    <source>
        <dbReference type="ARBA" id="ARBA00022737"/>
    </source>
</evidence>
<dbReference type="Pfam" id="PF00400">
    <property type="entry name" value="WD40"/>
    <property type="match status" value="6"/>
</dbReference>
<dbReference type="InterPro" id="IPR015943">
    <property type="entry name" value="WD40/YVTN_repeat-like_dom_sf"/>
</dbReference>
<dbReference type="PROSITE" id="PS50294">
    <property type="entry name" value="WD_REPEATS_REGION"/>
    <property type="match status" value="5"/>
</dbReference>
<dbReference type="CDD" id="cd00200">
    <property type="entry name" value="WD40"/>
    <property type="match status" value="1"/>
</dbReference>
<accession>A0A2T0FP16</accession>
<comment type="function">
    <text evidence="7">Involved in pre-mRNA splicing and required for cell cycle progression at G2/M.</text>
</comment>
<dbReference type="STRING" id="45607.A0A2T0FP16"/>
<dbReference type="GO" id="GO:0071013">
    <property type="term" value="C:catalytic step 2 spliceosome"/>
    <property type="evidence" value="ECO:0007669"/>
    <property type="project" value="TreeGrafter"/>
</dbReference>
<keyword evidence="9" id="KW-1185">Reference proteome</keyword>
<gene>
    <name evidence="8" type="ORF">B9G98_04352</name>
</gene>
<comment type="caution">
    <text evidence="8">The sequence shown here is derived from an EMBL/GenBank/DDBJ whole genome shotgun (WGS) entry which is preliminary data.</text>
</comment>
<dbReference type="RefSeq" id="XP_024666677.1">
    <property type="nucleotide sequence ID" value="XM_024810909.1"/>
</dbReference>
<dbReference type="AlphaFoldDB" id="A0A2T0FP16"/>
<keyword evidence="7" id="KW-0539">Nucleus</keyword>
<evidence type="ECO:0000256" key="7">
    <source>
        <dbReference type="RuleBase" id="RU369036"/>
    </source>
</evidence>
<evidence type="ECO:0000256" key="5">
    <source>
        <dbReference type="ARBA" id="ARBA00033071"/>
    </source>
</evidence>
<keyword evidence="2 7" id="KW-0677">Repeat</keyword>
<protein>
    <recommendedName>
        <fullName evidence="4 7">Pre-mRNA-splicing factor PRP46</fullName>
    </recommendedName>
    <alternativeName>
        <fullName evidence="5 7">Pre-mRNA-processing protein 46</fullName>
    </alternativeName>
</protein>
<dbReference type="GO" id="GO:0000398">
    <property type="term" value="P:mRNA splicing, via spliceosome"/>
    <property type="evidence" value="ECO:0007669"/>
    <property type="project" value="UniProtKB-UniRule"/>
</dbReference>
<evidence type="ECO:0000256" key="3">
    <source>
        <dbReference type="ARBA" id="ARBA00025726"/>
    </source>
</evidence>
<comment type="subcellular location">
    <subcellularLocation>
        <location evidence="7">Nucleus</location>
    </subcellularLocation>
</comment>
<dbReference type="PANTHER" id="PTHR19923">
    <property type="entry name" value="WD40 REPEAT PROTEINPRL1/PRL2-RELATED"/>
    <property type="match status" value="1"/>
</dbReference>
<dbReference type="SMART" id="SM00320">
    <property type="entry name" value="WD40"/>
    <property type="match status" value="7"/>
</dbReference>